<protein>
    <recommendedName>
        <fullName evidence="3">Retrotransposon gag domain-containing protein</fullName>
    </recommendedName>
</protein>
<evidence type="ECO:0000313" key="2">
    <source>
        <dbReference type="Proteomes" id="UP000288805"/>
    </source>
</evidence>
<organism evidence="1 2">
    <name type="scientific">Vitis vinifera</name>
    <name type="common">Grape</name>
    <dbReference type="NCBI Taxonomy" id="29760"/>
    <lineage>
        <taxon>Eukaryota</taxon>
        <taxon>Viridiplantae</taxon>
        <taxon>Streptophyta</taxon>
        <taxon>Embryophyta</taxon>
        <taxon>Tracheophyta</taxon>
        <taxon>Spermatophyta</taxon>
        <taxon>Magnoliopsida</taxon>
        <taxon>eudicotyledons</taxon>
        <taxon>Gunneridae</taxon>
        <taxon>Pentapetalae</taxon>
        <taxon>rosids</taxon>
        <taxon>Vitales</taxon>
        <taxon>Vitaceae</taxon>
        <taxon>Viteae</taxon>
        <taxon>Vitis</taxon>
    </lineage>
</organism>
<comment type="caution">
    <text evidence="1">The sequence shown here is derived from an EMBL/GenBank/DDBJ whole genome shotgun (WGS) entry which is preliminary data.</text>
</comment>
<sequence length="377" mass="42785">MPVASFRLSSGCQTSRVYRIGCPRLHFRLYSIVMRAHGLDEPQMITLFPLSLSGAAQRWFARIDERARGSEAEDRGVRFFFHFPWRGKIAEIVDRPLEIDQIQMVLRSLQPGSPDMWWGPCSQILGIWLWLCMMSRTTSREMLVLSVHPVRGFRRHQPSHSSRASFVLHTSVVQATGTCPTFDQTYQAQPLALLTMPLRASRASYFIHGHWTSMLRCTVHSEPAPSYPSLELSRPLHLCFEDAETVFTNRHAIEPGSWKLIEAGLLTALTPRPLPQPFQLSSGWIYTVLIIRGLDMRPIMYRSEARYSGSDRPGFGTLGSAECDHKPVTDPHHTCSPPPADGIHFLDFDEIDDHVHMLSWDDSDPEPQMLTPIPISS</sequence>
<dbReference type="AlphaFoldDB" id="A0A438JMR2"/>
<dbReference type="EMBL" id="QGNW01000035">
    <property type="protein sequence ID" value="RVX10256.1"/>
    <property type="molecule type" value="Genomic_DNA"/>
</dbReference>
<reference evidence="1 2" key="1">
    <citation type="journal article" date="2018" name="PLoS Genet.">
        <title>Population sequencing reveals clonal diversity and ancestral inbreeding in the grapevine cultivar Chardonnay.</title>
        <authorList>
            <person name="Roach M.J."/>
            <person name="Johnson D.L."/>
            <person name="Bohlmann J."/>
            <person name="van Vuuren H.J."/>
            <person name="Jones S.J."/>
            <person name="Pretorius I.S."/>
            <person name="Schmidt S.A."/>
            <person name="Borneman A.R."/>
        </authorList>
    </citation>
    <scope>NUCLEOTIDE SEQUENCE [LARGE SCALE GENOMIC DNA]</scope>
    <source>
        <strain evidence="2">cv. Chardonnay</strain>
        <tissue evidence="1">Leaf</tissue>
    </source>
</reference>
<dbReference type="Proteomes" id="UP000288805">
    <property type="component" value="Unassembled WGS sequence"/>
</dbReference>
<name>A0A438JMR2_VITVI</name>
<accession>A0A438JMR2</accession>
<evidence type="ECO:0000313" key="1">
    <source>
        <dbReference type="EMBL" id="RVX10256.1"/>
    </source>
</evidence>
<proteinExistence type="predicted"/>
<gene>
    <name evidence="1" type="ORF">CK203_016255</name>
</gene>
<evidence type="ECO:0008006" key="3">
    <source>
        <dbReference type="Google" id="ProtNLM"/>
    </source>
</evidence>